<evidence type="ECO:0000313" key="3">
    <source>
        <dbReference type="Proteomes" id="UP001341840"/>
    </source>
</evidence>
<keyword evidence="3" id="KW-1185">Reference proteome</keyword>
<name>A0ABU6XSI3_9FABA</name>
<dbReference type="Proteomes" id="UP001341840">
    <property type="component" value="Unassembled WGS sequence"/>
</dbReference>
<accession>A0ABU6XSI3</accession>
<proteinExistence type="predicted"/>
<feature type="region of interest" description="Disordered" evidence="1">
    <location>
        <begin position="63"/>
        <end position="117"/>
    </location>
</feature>
<evidence type="ECO:0000256" key="1">
    <source>
        <dbReference type="SAM" id="MobiDB-lite"/>
    </source>
</evidence>
<feature type="compositionally biased region" description="Basic and acidic residues" evidence="1">
    <location>
        <begin position="78"/>
        <end position="98"/>
    </location>
</feature>
<organism evidence="2 3">
    <name type="scientific">Stylosanthes scabra</name>
    <dbReference type="NCBI Taxonomy" id="79078"/>
    <lineage>
        <taxon>Eukaryota</taxon>
        <taxon>Viridiplantae</taxon>
        <taxon>Streptophyta</taxon>
        <taxon>Embryophyta</taxon>
        <taxon>Tracheophyta</taxon>
        <taxon>Spermatophyta</taxon>
        <taxon>Magnoliopsida</taxon>
        <taxon>eudicotyledons</taxon>
        <taxon>Gunneridae</taxon>
        <taxon>Pentapetalae</taxon>
        <taxon>rosids</taxon>
        <taxon>fabids</taxon>
        <taxon>Fabales</taxon>
        <taxon>Fabaceae</taxon>
        <taxon>Papilionoideae</taxon>
        <taxon>50 kb inversion clade</taxon>
        <taxon>dalbergioids sensu lato</taxon>
        <taxon>Dalbergieae</taxon>
        <taxon>Pterocarpus clade</taxon>
        <taxon>Stylosanthes</taxon>
    </lineage>
</organism>
<comment type="caution">
    <text evidence="2">The sequence shown here is derived from an EMBL/GenBank/DDBJ whole genome shotgun (WGS) entry which is preliminary data.</text>
</comment>
<dbReference type="EMBL" id="JASCZI010213298">
    <property type="protein sequence ID" value="MED6201115.1"/>
    <property type="molecule type" value="Genomic_DNA"/>
</dbReference>
<evidence type="ECO:0000313" key="2">
    <source>
        <dbReference type="EMBL" id="MED6201115.1"/>
    </source>
</evidence>
<reference evidence="2 3" key="1">
    <citation type="journal article" date="2023" name="Plants (Basel)">
        <title>Bridging the Gap: Combining Genomics and Transcriptomics Approaches to Understand Stylosanthes scabra, an Orphan Legume from the Brazilian Caatinga.</title>
        <authorList>
            <person name="Ferreira-Neto J.R.C."/>
            <person name="da Silva M.D."/>
            <person name="Binneck E."/>
            <person name="de Melo N.F."/>
            <person name="da Silva R.H."/>
            <person name="de Melo A.L.T.M."/>
            <person name="Pandolfi V."/>
            <person name="Bustamante F.O."/>
            <person name="Brasileiro-Vidal A.C."/>
            <person name="Benko-Iseppon A.M."/>
        </authorList>
    </citation>
    <scope>NUCLEOTIDE SEQUENCE [LARGE SCALE GENOMIC DNA]</scope>
    <source>
        <tissue evidence="2">Leaves</tissue>
    </source>
</reference>
<gene>
    <name evidence="2" type="ORF">PIB30_091727</name>
</gene>
<sequence>MSCPTHFMKLLILTNRRGQRRKTSNLARETIPKDCRFKLQYDDDTFSLSVGKITAVFHVTRPPVPRKKGAHQLRVGSKKIEPEKLLRSEERNESENPKNDGFIGKGLRIAPPQLKKK</sequence>
<protein>
    <submittedName>
        <fullName evidence="2">Uncharacterized protein</fullName>
    </submittedName>
</protein>